<protein>
    <submittedName>
        <fullName evidence="1">DNA topoisomerase 2</fullName>
    </submittedName>
</protein>
<evidence type="ECO:0000313" key="1">
    <source>
        <dbReference type="EMBL" id="KAI8028600.1"/>
    </source>
</evidence>
<accession>A0ACC0ISJ5</accession>
<proteinExistence type="predicted"/>
<gene>
    <name evidence="1" type="ORF">LOK49_LG02G01739</name>
</gene>
<organism evidence="1 2">
    <name type="scientific">Camellia lanceoleosa</name>
    <dbReference type="NCBI Taxonomy" id="1840588"/>
    <lineage>
        <taxon>Eukaryota</taxon>
        <taxon>Viridiplantae</taxon>
        <taxon>Streptophyta</taxon>
        <taxon>Embryophyta</taxon>
        <taxon>Tracheophyta</taxon>
        <taxon>Spermatophyta</taxon>
        <taxon>Magnoliopsida</taxon>
        <taxon>eudicotyledons</taxon>
        <taxon>Gunneridae</taxon>
        <taxon>Pentapetalae</taxon>
        <taxon>asterids</taxon>
        <taxon>Ericales</taxon>
        <taxon>Theaceae</taxon>
        <taxon>Camellia</taxon>
    </lineage>
</organism>
<evidence type="ECO:0000313" key="2">
    <source>
        <dbReference type="Proteomes" id="UP001060215"/>
    </source>
</evidence>
<sequence>MENAEITSIKQILGLQHGKQYDSVKTLRYGHLMIMTDQGCFELLTLTGSPALNEVGGGNDASHSAEATARRGSSSFARPDVDMHSRSGMATLSTIGAVASAMGLAVEKSSKVVCSKPKFPSNFVFYVL</sequence>
<dbReference type="EMBL" id="CM045760">
    <property type="protein sequence ID" value="KAI8028600.1"/>
    <property type="molecule type" value="Genomic_DNA"/>
</dbReference>
<name>A0ACC0ISJ5_9ERIC</name>
<reference evidence="1 2" key="1">
    <citation type="journal article" date="2022" name="Plant J.">
        <title>Chromosome-level genome of Camellia lanceoleosa provides a valuable resource for understanding genome evolution and self-incompatibility.</title>
        <authorList>
            <person name="Gong W."/>
            <person name="Xiao S."/>
            <person name="Wang L."/>
            <person name="Liao Z."/>
            <person name="Chang Y."/>
            <person name="Mo W."/>
            <person name="Hu G."/>
            <person name="Li W."/>
            <person name="Zhao G."/>
            <person name="Zhu H."/>
            <person name="Hu X."/>
            <person name="Ji K."/>
            <person name="Xiang X."/>
            <person name="Song Q."/>
            <person name="Yuan D."/>
            <person name="Jin S."/>
            <person name="Zhang L."/>
        </authorList>
    </citation>
    <scope>NUCLEOTIDE SEQUENCE [LARGE SCALE GENOMIC DNA]</scope>
    <source>
        <strain evidence="1">SQ_2022a</strain>
    </source>
</reference>
<dbReference type="Proteomes" id="UP001060215">
    <property type="component" value="Chromosome 3"/>
</dbReference>
<keyword evidence="2" id="KW-1185">Reference proteome</keyword>
<comment type="caution">
    <text evidence="1">The sequence shown here is derived from an EMBL/GenBank/DDBJ whole genome shotgun (WGS) entry which is preliminary data.</text>
</comment>